<evidence type="ECO:0000256" key="1">
    <source>
        <dbReference type="ARBA" id="ARBA00022729"/>
    </source>
</evidence>
<dbReference type="Pfam" id="PF06537">
    <property type="entry name" value="DHOR"/>
    <property type="match status" value="1"/>
</dbReference>
<dbReference type="EMBL" id="CP103416">
    <property type="protein sequence ID" value="UVW34282.1"/>
    <property type="molecule type" value="Genomic_DNA"/>
</dbReference>
<dbReference type="InterPro" id="IPR006584">
    <property type="entry name" value="Cellulose-bd_IV"/>
</dbReference>
<dbReference type="CDD" id="cd04080">
    <property type="entry name" value="CBM6_cellulase-like"/>
    <property type="match status" value="1"/>
</dbReference>
<dbReference type="InterPro" id="IPR036909">
    <property type="entry name" value="Cyt_c-like_dom_sf"/>
</dbReference>
<evidence type="ECO:0000259" key="4">
    <source>
        <dbReference type="SMART" id="SM00606"/>
    </source>
</evidence>
<dbReference type="Pfam" id="PF03640">
    <property type="entry name" value="Lipoprotein_15"/>
    <property type="match status" value="2"/>
</dbReference>
<feature type="compositionally biased region" description="Low complexity" evidence="2">
    <location>
        <begin position="252"/>
        <end position="262"/>
    </location>
</feature>
<feature type="chain" id="PRO_5046604425" evidence="3">
    <location>
        <begin position="20"/>
        <end position="1190"/>
    </location>
</feature>
<organism evidence="5 6">
    <name type="scientific">SAR92 clade bacterium H455</name>
    <dbReference type="NCBI Taxonomy" id="2974818"/>
    <lineage>
        <taxon>Bacteria</taxon>
        <taxon>Pseudomonadati</taxon>
        <taxon>Pseudomonadota</taxon>
        <taxon>Gammaproteobacteria</taxon>
        <taxon>Cellvibrionales</taxon>
        <taxon>Porticoccaceae</taxon>
        <taxon>SAR92 clade</taxon>
    </lineage>
</organism>
<dbReference type="Proteomes" id="UP001059934">
    <property type="component" value="Chromosome"/>
</dbReference>
<dbReference type="Pfam" id="PF03422">
    <property type="entry name" value="CBM_6"/>
    <property type="match status" value="1"/>
</dbReference>
<evidence type="ECO:0000313" key="5">
    <source>
        <dbReference type="EMBL" id="UVW34282.1"/>
    </source>
</evidence>
<evidence type="ECO:0000256" key="2">
    <source>
        <dbReference type="SAM" id="MobiDB-lite"/>
    </source>
</evidence>
<dbReference type="SMART" id="SM00606">
    <property type="entry name" value="CBD_IV"/>
    <property type="match status" value="1"/>
</dbReference>
<dbReference type="PANTHER" id="PTHR39335">
    <property type="entry name" value="BLL4220 PROTEIN"/>
    <property type="match status" value="1"/>
</dbReference>
<sequence length="1190" mass="126355">MKANCLRLLLPLICTGLIACGGSGSGPSSSPAPAPAPNPSENTGGDTVVDLQTGVLMDDVVSGVTYVTATQNGETNNLGEFQYADGEIVTFSIGDIVLGAVEGAAIVTPVQLTGSLSPTDPAALNQLVFLQSIDENSNPDDGIVISEAARNLAVDVILNFTSTTFAADVAAVVTQITGGANGLVSEGDALAHFFETYEELGGSVTLGFDFPNPQTDTEGTADGGNEGTADGGNEGTADGGNEGTADGGNEGTTGADTGDTAAVDTGAVPTALVVQMEDYTAFSDLDSGNTGNAYRSDDVDIEATSDAGGGFNVGWTTAGEWLEYEVTLSPGLYKVTARVASQVSTGSFNLLLDGETIGSLSVSSTGGWQTFVTQTVGSIEVGPGAARTLRLNVTGNDFNINWIKFTPDVDSDGDGVSDTDDLCSNTAEGAVIDTLGCEFVQVKTEVSSANERLVGGPDSLTPGHTLYVFDNDAGTPGGSACNNGCATSWPPVLVEDAEASGVSGLSTIERDDGSRQAAHNGRPLYFYAGDSSVDDTNGEGIGGVWWLVPHGVLGEVRVLYDQLTVRQPDTQSETDVALITRFSDRPRTRHAREDEFQSYDHYIKFYFEDRSSNIEIVDYVAKGGDSIEMNVRTIFPLDPIQAENRWWYQGITTVAQYASNGVMNYQGFDGTYYHYQKTSSENTRLGRPIQLGDRLEFEVSQFSAPGIPRGQANYYGTTFLYIVGEGIVPWYAEAAGSTYREDSQKIPEEFWLGGHTTLHHQYTDEPNDNFLQMATNLGYDNGQKFLLGRRVHHSSVIDGSHDEDPANGVLETNAGLSGTRYINQRCTGCHERNGAAGVADNGVALDRWVFKVGDADGAPDPLIGSVLQPSGSAGEGDVSIASWTDRADSLRTPNYEFSNGAPARFSARIAPRLVGLGLLEAIPETAILALEDADDADGDGISGRANRVIDPENGELTRLGRFGWKASTLSVRHQVAAALNTDMGVRTSVLPNPDCGSAQTNCGGSSPLMPEENLDNLVLYISALGVRPQRVWNEGVENQEVLQGRKHFRDIGCVDCHTESFQTSEFHPLAEVRDQTIHPYSDMLLHYMGEGLADNLGDGLASGGEWRTTPLWGLGLSACVTGGITNPTGREGGEICTPDHAYLHDGRARSIEEAILWHGIEGSEGKMSTDAYKALPEQHQQSLLRFLESL</sequence>
<feature type="region of interest" description="Disordered" evidence="2">
    <location>
        <begin position="205"/>
        <end position="262"/>
    </location>
</feature>
<gene>
    <name evidence="5" type="ORF">NYF23_09650</name>
</gene>
<proteinExistence type="predicted"/>
<dbReference type="InterPro" id="IPR005084">
    <property type="entry name" value="CBM6"/>
</dbReference>
<dbReference type="InterPro" id="IPR005297">
    <property type="entry name" value="Lipoprotein_repeat"/>
</dbReference>
<dbReference type="SUPFAM" id="SSF46626">
    <property type="entry name" value="Cytochrome c"/>
    <property type="match status" value="1"/>
</dbReference>
<feature type="compositionally biased region" description="Gly residues" evidence="2">
    <location>
        <begin position="221"/>
        <end position="251"/>
    </location>
</feature>
<feature type="domain" description="Cellulose binding type IV" evidence="4">
    <location>
        <begin position="284"/>
        <end position="407"/>
    </location>
</feature>
<feature type="signal peptide" evidence="3">
    <location>
        <begin position="1"/>
        <end position="19"/>
    </location>
</feature>
<accession>A0ABY5TK99</accession>
<feature type="region of interest" description="Disordered" evidence="2">
    <location>
        <begin position="25"/>
        <end position="47"/>
    </location>
</feature>
<protein>
    <submittedName>
        <fullName evidence="5">Carbohydrate-binding protein</fullName>
    </submittedName>
</protein>
<dbReference type="Gene3D" id="1.10.760.10">
    <property type="entry name" value="Cytochrome c-like domain"/>
    <property type="match status" value="1"/>
</dbReference>
<evidence type="ECO:0000313" key="6">
    <source>
        <dbReference type="Proteomes" id="UP001059934"/>
    </source>
</evidence>
<dbReference type="PANTHER" id="PTHR39335:SF1">
    <property type="entry name" value="BLL4220 PROTEIN"/>
    <property type="match status" value="1"/>
</dbReference>
<dbReference type="InterPro" id="IPR008979">
    <property type="entry name" value="Galactose-bd-like_sf"/>
</dbReference>
<keyword evidence="6" id="KW-1185">Reference proteome</keyword>
<name>A0ABY5TK99_9GAMM</name>
<dbReference type="Gene3D" id="2.60.120.260">
    <property type="entry name" value="Galactose-binding domain-like"/>
    <property type="match status" value="1"/>
</dbReference>
<reference evidence="5" key="1">
    <citation type="submission" date="2022-08" db="EMBL/GenBank/DDBJ databases">
        <title>Catabolic pathway analysis in culturable SAR92 clade bacteria reveals their overlooked roles in DMSP degradation in coastal seas.</title>
        <authorList>
            <person name="He X."/>
            <person name="Zhang X."/>
            <person name="Zhang Y."/>
        </authorList>
    </citation>
    <scope>NUCLEOTIDE SEQUENCE</scope>
    <source>
        <strain evidence="5">H455</strain>
    </source>
</reference>
<keyword evidence="1 3" id="KW-0732">Signal</keyword>
<evidence type="ECO:0000256" key="3">
    <source>
        <dbReference type="SAM" id="SignalP"/>
    </source>
</evidence>
<dbReference type="SUPFAM" id="SSF49785">
    <property type="entry name" value="Galactose-binding domain-like"/>
    <property type="match status" value="1"/>
</dbReference>
<dbReference type="InterPro" id="IPR010538">
    <property type="entry name" value="DHOR"/>
</dbReference>